<evidence type="ECO:0000313" key="6">
    <source>
        <dbReference type="EMBL" id="PRO93931.1"/>
    </source>
</evidence>
<evidence type="ECO:0000313" key="10">
    <source>
        <dbReference type="Proteomes" id="UP000276249"/>
    </source>
</evidence>
<dbReference type="Proteomes" id="UP001263852">
    <property type="component" value="Unassembled WGS sequence"/>
</dbReference>
<keyword evidence="3" id="KW-0808">Transferase</keyword>
<organism evidence="7 10">
    <name type="scientific">Lactiplantibacillus pentosus</name>
    <name type="common">Lactobacillus pentosus</name>
    <dbReference type="NCBI Taxonomy" id="1589"/>
    <lineage>
        <taxon>Bacteria</taxon>
        <taxon>Bacillati</taxon>
        <taxon>Bacillota</taxon>
        <taxon>Bacilli</taxon>
        <taxon>Lactobacillales</taxon>
        <taxon>Lactobacillaceae</taxon>
        <taxon>Lactiplantibacillus</taxon>
    </lineage>
</organism>
<dbReference type="GO" id="GO:0009401">
    <property type="term" value="P:phosphoenolpyruvate-dependent sugar phosphotransferase system"/>
    <property type="evidence" value="ECO:0007669"/>
    <property type="project" value="InterPro"/>
</dbReference>
<comment type="caution">
    <text evidence="7">The sequence shown here is derived from an EMBL/GenBank/DDBJ whole genome shotgun (WGS) entry which is preliminary data.</text>
</comment>
<dbReference type="PROSITE" id="PS51093">
    <property type="entry name" value="PTS_EIIA_TYPE_1"/>
    <property type="match status" value="1"/>
</dbReference>
<name>A0A2S9W5A6_LACPE</name>
<evidence type="ECO:0000313" key="9">
    <source>
        <dbReference type="Proteomes" id="UP000238378"/>
    </source>
</evidence>
<dbReference type="Proteomes" id="UP000281061">
    <property type="component" value="Unassembled WGS sequence"/>
</dbReference>
<protein>
    <submittedName>
        <fullName evidence="7">PTS cellobiose transporter subunit IIA</fullName>
    </submittedName>
    <submittedName>
        <fullName evidence="5">PTS glucose transporter subunit IIA</fullName>
    </submittedName>
</protein>
<evidence type="ECO:0000313" key="8">
    <source>
        <dbReference type="EMBL" id="RMW55671.1"/>
    </source>
</evidence>
<dbReference type="EMBL" id="JAVLAO010000001">
    <property type="protein sequence ID" value="MDT7037978.1"/>
    <property type="molecule type" value="Genomic_DNA"/>
</dbReference>
<dbReference type="RefSeq" id="WP_088770748.1">
    <property type="nucleotide sequence ID" value="NZ_BOUG01000014.1"/>
</dbReference>
<dbReference type="GO" id="GO:0016740">
    <property type="term" value="F:transferase activity"/>
    <property type="evidence" value="ECO:0007669"/>
    <property type="project" value="UniProtKB-KW"/>
</dbReference>
<gene>
    <name evidence="6" type="ORF">C6Y08_11440</name>
    <name evidence="8" type="ORF">D6U17_05305</name>
    <name evidence="7" type="ORF">D6U18_10830</name>
    <name evidence="5" type="ORF">RI555_02995</name>
</gene>
<dbReference type="Proteomes" id="UP000238378">
    <property type="component" value="Unassembled WGS sequence"/>
</dbReference>
<evidence type="ECO:0000313" key="7">
    <source>
        <dbReference type="EMBL" id="RMW46441.1"/>
    </source>
</evidence>
<keyword evidence="1" id="KW-0813">Transport</keyword>
<reference evidence="6 9" key="1">
    <citation type="submission" date="2018-03" db="EMBL/GenBank/DDBJ databases">
        <title>Draft Genome Sequences of six Lactobacillus pentosus Strains Isolated from Brines of Traditionally Fermented Spanish-Style Green Table Olives.</title>
        <authorList>
            <person name="Calero-Delgado B."/>
            <person name="Martin-Platero A.M."/>
            <person name="Perez-Pulido A.J."/>
            <person name="Benitez-Cabello A."/>
            <person name="Casimiro-Soriguer C.S."/>
            <person name="Martinez-Bueno M."/>
            <person name="Arroyo-Lopez F.N."/>
            <person name="Rodriguez-Gomez F."/>
            <person name="Bautista-Gallego J."/>
            <person name="Garrido-Fernandez A."/>
            <person name="Jimenez-Diaz R."/>
        </authorList>
    </citation>
    <scope>NUCLEOTIDE SEQUENCE [LARGE SCALE GENOMIC DNA]</scope>
    <source>
        <strain evidence="6 9">IG2</strain>
    </source>
</reference>
<dbReference type="EMBL" id="RDCL01000049">
    <property type="protein sequence ID" value="RMW55671.1"/>
    <property type="molecule type" value="Genomic_DNA"/>
</dbReference>
<reference evidence="5" key="3">
    <citation type="submission" date="2023-08" db="EMBL/GenBank/DDBJ databases">
        <authorList>
            <person name="Page C.A."/>
            <person name="Perez-Diaz I.M."/>
        </authorList>
    </citation>
    <scope>NUCLEOTIDE SEQUENCE</scope>
    <source>
        <strain evidence="5">1.8.9</strain>
    </source>
</reference>
<dbReference type="EMBL" id="RDCJ01000096">
    <property type="protein sequence ID" value="RMW46441.1"/>
    <property type="molecule type" value="Genomic_DNA"/>
</dbReference>
<feature type="domain" description="PTS EIIA type-1" evidence="4">
    <location>
        <begin position="17"/>
        <end position="120"/>
    </location>
</feature>
<dbReference type="AlphaFoldDB" id="A0A2S9W5A6"/>
<evidence type="ECO:0000256" key="3">
    <source>
        <dbReference type="ARBA" id="ARBA00022679"/>
    </source>
</evidence>
<accession>A0A2S9W5A6</accession>
<evidence type="ECO:0000313" key="11">
    <source>
        <dbReference type="Proteomes" id="UP000281061"/>
    </source>
</evidence>
<dbReference type="Pfam" id="PF00358">
    <property type="entry name" value="PTS_EIIA_1"/>
    <property type="match status" value="1"/>
</dbReference>
<dbReference type="Proteomes" id="UP000276249">
    <property type="component" value="Unassembled WGS sequence"/>
</dbReference>
<evidence type="ECO:0000256" key="1">
    <source>
        <dbReference type="ARBA" id="ARBA00022448"/>
    </source>
</evidence>
<evidence type="ECO:0000313" key="5">
    <source>
        <dbReference type="EMBL" id="MDT7037978.1"/>
    </source>
</evidence>
<sequence>MSLFSFGKKVKLYAPVDGTLVDLSTVAADETGFAVTPDRHHIFSPITGTVSALIPEQRAIKLSTGKLDVLLKMGTNMSETPATYVHEGDQVTPETPLAFVDQEQANENNEDTTVMVIVDNAAEHAKGLKLSTSGQVSHDQEVATVVAK</sequence>
<proteinExistence type="predicted"/>
<keyword evidence="2 5" id="KW-0762">Sugar transport</keyword>
<evidence type="ECO:0000259" key="4">
    <source>
        <dbReference type="PROSITE" id="PS51093"/>
    </source>
</evidence>
<dbReference type="EMBL" id="PVOB01000200">
    <property type="protein sequence ID" value="PRO93931.1"/>
    <property type="molecule type" value="Genomic_DNA"/>
</dbReference>
<evidence type="ECO:0000256" key="2">
    <source>
        <dbReference type="ARBA" id="ARBA00022597"/>
    </source>
</evidence>
<reference evidence="10 11" key="2">
    <citation type="submission" date="2018-10" db="EMBL/GenBank/DDBJ databases">
        <title>Genome sequences of five Lactobacillus pentosus strains isolated from brines of traditionally fermented spanish-style green table olives and differences between them.</title>
        <authorList>
            <person name="Jimenez Diaz R."/>
        </authorList>
    </citation>
    <scope>NUCLEOTIDE SEQUENCE [LARGE SCALE GENOMIC DNA]</scope>
    <source>
        <strain evidence="7 10">IG10</strain>
        <strain evidence="8 11">IG8</strain>
    </source>
</reference>
<dbReference type="InterPro" id="IPR001127">
    <property type="entry name" value="PTS_EIIA_1_perm"/>
</dbReference>
<keyword evidence="9" id="KW-1185">Reference proteome</keyword>
<dbReference type="SUPFAM" id="SSF51261">
    <property type="entry name" value="Duplicated hybrid motif"/>
    <property type="match status" value="1"/>
</dbReference>
<dbReference type="InterPro" id="IPR011055">
    <property type="entry name" value="Dup_hybrid_motif"/>
</dbReference>
<dbReference type="Gene3D" id="2.70.70.10">
    <property type="entry name" value="Glucose Permease (Domain IIA)"/>
    <property type="match status" value="1"/>
</dbReference>